<dbReference type="InterPro" id="IPR034221">
    <property type="entry name" value="RBM34_RRM2"/>
</dbReference>
<keyword evidence="3 5" id="KW-0694">RNA-binding</keyword>
<evidence type="ECO:0000256" key="5">
    <source>
        <dbReference type="PROSITE-ProRule" id="PRU00176"/>
    </source>
</evidence>
<feature type="compositionally biased region" description="Polar residues" evidence="6">
    <location>
        <begin position="395"/>
        <end position="405"/>
    </location>
</feature>
<evidence type="ECO:0000256" key="2">
    <source>
        <dbReference type="ARBA" id="ARBA00007077"/>
    </source>
</evidence>
<sequence>MGKKKTKETESQNDETQPQSGIFTTLFSGDVAEGESSAFSSLFSDDNPFRRKQLPENKENQDLNAKKRNVEEETVLPVKTKKSKKEKKLKSPASESDVDGVEKETDLEIGLDSKRKKRKRDEIENEYETKKYGSVEKKKEKKVGEKRKKADEVADTMVSKEGFDDESKLLRTVFVGNLPLKVKKKLILKEFSKFGEVESLRIRSVPIVDSKKSRKGAVLLKQFNEKASSVHAYVVFETEQSAEASLAHNMSLIDGNHIRVDRACPPRKKLKVHDAATHLYDPKRTVFMGNLPFDVKDEEVYQLFTGKSNLENTIEAVRVIRDPHLNIGKGIAYVLFKTREAANLVIKKGYLKLRDRELRISRVKPDATPSKRKINPSDAYSPAEKRLQKDKVVSPTATGKANLSYQGVRASKSGDDKKKPYQKSPAQSRMMRPRGSSSGGESNKAGNNSTLKQRSNKRPAVAARKAKANAKASKDSGGKRFAGTKRKQENRTPESFSKKKKPKRF</sequence>
<evidence type="ECO:0000256" key="6">
    <source>
        <dbReference type="SAM" id="MobiDB-lite"/>
    </source>
</evidence>
<name>A0ABD0ZDS6_CARAN</name>
<keyword evidence="9" id="KW-1185">Reference proteome</keyword>
<comment type="caution">
    <text evidence="8">The sequence shown here is derived from an EMBL/GenBank/DDBJ whole genome shotgun (WGS) entry which is preliminary data.</text>
</comment>
<dbReference type="PANTHER" id="PTHR23236:SF25">
    <property type="entry name" value="RNA-BINDING PROTEIN 34"/>
    <property type="match status" value="1"/>
</dbReference>
<proteinExistence type="inferred from homology"/>
<dbReference type="SMART" id="SM00360">
    <property type="entry name" value="RRM"/>
    <property type="match status" value="2"/>
</dbReference>
<feature type="compositionally biased region" description="Low complexity" evidence="6">
    <location>
        <begin position="428"/>
        <end position="442"/>
    </location>
</feature>
<feature type="domain" description="RRM" evidence="7">
    <location>
        <begin position="171"/>
        <end position="265"/>
    </location>
</feature>
<comment type="subcellular location">
    <subcellularLocation>
        <location evidence="1">Nucleus</location>
        <location evidence="1">Nucleolus</location>
    </subcellularLocation>
</comment>
<comment type="similarity">
    <text evidence="2">Belongs to the RRM RBM34 family.</text>
</comment>
<evidence type="ECO:0000259" key="7">
    <source>
        <dbReference type="PROSITE" id="PS50102"/>
    </source>
</evidence>
<dbReference type="InterPro" id="IPR012677">
    <property type="entry name" value="Nucleotide-bd_a/b_plait_sf"/>
</dbReference>
<feature type="region of interest" description="Disordered" evidence="6">
    <location>
        <begin position="362"/>
        <end position="505"/>
    </location>
</feature>
<dbReference type="InterPro" id="IPR035979">
    <property type="entry name" value="RBD_domain_sf"/>
</dbReference>
<dbReference type="GO" id="GO:0005730">
    <property type="term" value="C:nucleolus"/>
    <property type="evidence" value="ECO:0007669"/>
    <property type="project" value="UniProtKB-SubCell"/>
</dbReference>
<evidence type="ECO:0000256" key="3">
    <source>
        <dbReference type="ARBA" id="ARBA00022884"/>
    </source>
</evidence>
<feature type="region of interest" description="Disordered" evidence="6">
    <location>
        <begin position="1"/>
        <end position="121"/>
    </location>
</feature>
<dbReference type="Proteomes" id="UP001558713">
    <property type="component" value="Unassembled WGS sequence"/>
</dbReference>
<gene>
    <name evidence="8" type="ORF">V5N11_009317</name>
</gene>
<dbReference type="Gene3D" id="3.30.70.330">
    <property type="match status" value="2"/>
</dbReference>
<feature type="compositionally biased region" description="Basic and acidic residues" evidence="6">
    <location>
        <begin position="47"/>
        <end position="71"/>
    </location>
</feature>
<evidence type="ECO:0000256" key="4">
    <source>
        <dbReference type="ARBA" id="ARBA00023242"/>
    </source>
</evidence>
<feature type="compositionally biased region" description="Basic residues" evidence="6">
    <location>
        <begin position="79"/>
        <end position="90"/>
    </location>
</feature>
<evidence type="ECO:0000256" key="1">
    <source>
        <dbReference type="ARBA" id="ARBA00004604"/>
    </source>
</evidence>
<feature type="compositionally biased region" description="Polar residues" evidence="6">
    <location>
        <begin position="444"/>
        <end position="453"/>
    </location>
</feature>
<keyword evidence="4" id="KW-0539">Nucleus</keyword>
<dbReference type="CDD" id="cd12394">
    <property type="entry name" value="RRM1_RBM34"/>
    <property type="match status" value="1"/>
</dbReference>
<accession>A0ABD0ZDS6</accession>
<dbReference type="SUPFAM" id="SSF54928">
    <property type="entry name" value="RNA-binding domain, RBD"/>
    <property type="match status" value="2"/>
</dbReference>
<evidence type="ECO:0000313" key="8">
    <source>
        <dbReference type="EMBL" id="KAL1192844.1"/>
    </source>
</evidence>
<feature type="domain" description="RRM" evidence="7">
    <location>
        <begin position="284"/>
        <end position="365"/>
    </location>
</feature>
<feature type="compositionally biased region" description="Basic and acidic residues" evidence="6">
    <location>
        <begin position="383"/>
        <end position="392"/>
    </location>
</feature>
<evidence type="ECO:0000313" key="9">
    <source>
        <dbReference type="Proteomes" id="UP001558713"/>
    </source>
</evidence>
<dbReference type="Pfam" id="PF00076">
    <property type="entry name" value="RRM_1"/>
    <property type="match status" value="2"/>
</dbReference>
<dbReference type="InterPro" id="IPR000504">
    <property type="entry name" value="RRM_dom"/>
</dbReference>
<dbReference type="AlphaFoldDB" id="A0ABD0ZDS6"/>
<dbReference type="PROSITE" id="PS50102">
    <property type="entry name" value="RRM"/>
    <property type="match status" value="2"/>
</dbReference>
<organism evidence="8 9">
    <name type="scientific">Cardamine amara subsp. amara</name>
    <dbReference type="NCBI Taxonomy" id="228776"/>
    <lineage>
        <taxon>Eukaryota</taxon>
        <taxon>Viridiplantae</taxon>
        <taxon>Streptophyta</taxon>
        <taxon>Embryophyta</taxon>
        <taxon>Tracheophyta</taxon>
        <taxon>Spermatophyta</taxon>
        <taxon>Magnoliopsida</taxon>
        <taxon>eudicotyledons</taxon>
        <taxon>Gunneridae</taxon>
        <taxon>Pentapetalae</taxon>
        <taxon>rosids</taxon>
        <taxon>malvids</taxon>
        <taxon>Brassicales</taxon>
        <taxon>Brassicaceae</taxon>
        <taxon>Cardamineae</taxon>
        <taxon>Cardamine</taxon>
    </lineage>
</organism>
<dbReference type="GO" id="GO:0003723">
    <property type="term" value="F:RNA binding"/>
    <property type="evidence" value="ECO:0007669"/>
    <property type="project" value="UniProtKB-UniRule"/>
</dbReference>
<protein>
    <submittedName>
        <fullName evidence="8">RNA-binding protein CP31B</fullName>
    </submittedName>
</protein>
<reference evidence="8 9" key="1">
    <citation type="submission" date="2024-04" db="EMBL/GenBank/DDBJ databases">
        <title>Genome assembly C_amara_ONT_v2.</title>
        <authorList>
            <person name="Yant L."/>
            <person name="Moore C."/>
            <person name="Slenker M."/>
        </authorList>
    </citation>
    <scope>NUCLEOTIDE SEQUENCE [LARGE SCALE GENOMIC DNA]</scope>
    <source>
        <tissue evidence="8">Leaf</tissue>
    </source>
</reference>
<feature type="compositionally biased region" description="Polar residues" evidence="6">
    <location>
        <begin position="14"/>
        <end position="27"/>
    </location>
</feature>
<dbReference type="EMBL" id="JBANAX010000807">
    <property type="protein sequence ID" value="KAL1192844.1"/>
    <property type="molecule type" value="Genomic_DNA"/>
</dbReference>
<dbReference type="PANTHER" id="PTHR23236">
    <property type="entry name" value="EUKARYOTIC TRANSLATION INITIATION FACTOR 4B/4H"/>
    <property type="match status" value="1"/>
</dbReference>
<dbReference type="CDD" id="cd12395">
    <property type="entry name" value="RRM2_RBM34"/>
    <property type="match status" value="1"/>
</dbReference>